<evidence type="ECO:0000256" key="7">
    <source>
        <dbReference type="PIRSR" id="PIRSR000138-2"/>
    </source>
</evidence>
<feature type="binding site" evidence="7">
    <location>
        <position position="291"/>
    </location>
    <ligand>
        <name>FMN</name>
        <dbReference type="ChEBI" id="CHEBI:58210"/>
    </ligand>
</feature>
<dbReference type="AlphaFoldDB" id="A0A9X2T460"/>
<reference evidence="9" key="1">
    <citation type="submission" date="2022-08" db="EMBL/GenBank/DDBJ databases">
        <authorList>
            <person name="Li F."/>
        </authorList>
    </citation>
    <scope>NUCLEOTIDE SEQUENCE</scope>
    <source>
        <strain evidence="9">MQZ15Z-1</strain>
    </source>
</reference>
<dbReference type="Pfam" id="PF01070">
    <property type="entry name" value="FMN_dh"/>
    <property type="match status" value="1"/>
</dbReference>
<organism evidence="9 10">
    <name type="scientific">Ancylobacter mangrovi</name>
    <dbReference type="NCBI Taxonomy" id="2972472"/>
    <lineage>
        <taxon>Bacteria</taxon>
        <taxon>Pseudomonadati</taxon>
        <taxon>Pseudomonadota</taxon>
        <taxon>Alphaproteobacteria</taxon>
        <taxon>Hyphomicrobiales</taxon>
        <taxon>Xanthobacteraceae</taxon>
        <taxon>Ancylobacter</taxon>
    </lineage>
</organism>
<evidence type="ECO:0000313" key="9">
    <source>
        <dbReference type="EMBL" id="MCS0495681.1"/>
    </source>
</evidence>
<dbReference type="PIRSF" id="PIRSF000138">
    <property type="entry name" value="Al-hdrx_acd_dh"/>
    <property type="match status" value="1"/>
</dbReference>
<evidence type="ECO:0000256" key="4">
    <source>
        <dbReference type="ARBA" id="ARBA00023002"/>
    </source>
</evidence>
<feature type="binding site" evidence="7">
    <location>
        <position position="124"/>
    </location>
    <ligand>
        <name>FMN</name>
        <dbReference type="ChEBI" id="CHEBI:58210"/>
    </ligand>
</feature>
<gene>
    <name evidence="9" type="ORF">NVS89_11275</name>
</gene>
<dbReference type="InterPro" id="IPR000262">
    <property type="entry name" value="FMN-dep_DH"/>
</dbReference>
<feature type="binding site" evidence="7">
    <location>
        <position position="293"/>
    </location>
    <ligand>
        <name>glyoxylate</name>
        <dbReference type="ChEBI" id="CHEBI:36655"/>
    </ligand>
</feature>
<keyword evidence="2 7" id="KW-0285">Flavoprotein</keyword>
<accession>A0A9X2T460</accession>
<dbReference type="GO" id="GO:0009060">
    <property type="term" value="P:aerobic respiration"/>
    <property type="evidence" value="ECO:0007669"/>
    <property type="project" value="TreeGrafter"/>
</dbReference>
<dbReference type="RefSeq" id="WP_258732847.1">
    <property type="nucleotide sequence ID" value="NZ_JANTHZ010000004.1"/>
</dbReference>
<name>A0A9X2T460_9HYPH</name>
<dbReference type="SUPFAM" id="SSF51395">
    <property type="entry name" value="FMN-linked oxidoreductases"/>
    <property type="match status" value="1"/>
</dbReference>
<evidence type="ECO:0000256" key="6">
    <source>
        <dbReference type="PIRSR" id="PIRSR000138-1"/>
    </source>
</evidence>
<dbReference type="PANTHER" id="PTHR10578:SF107">
    <property type="entry name" value="2-HYDROXYACID OXIDASE 1"/>
    <property type="match status" value="1"/>
</dbReference>
<feature type="binding site" evidence="7">
    <location>
        <position position="269"/>
    </location>
    <ligand>
        <name>FMN</name>
        <dbReference type="ChEBI" id="CHEBI:58210"/>
    </ligand>
</feature>
<dbReference type="PROSITE" id="PS00557">
    <property type="entry name" value="FMN_HYDROXY_ACID_DH_1"/>
    <property type="match status" value="1"/>
</dbReference>
<feature type="binding site" evidence="7">
    <location>
        <begin position="324"/>
        <end position="328"/>
    </location>
    <ligand>
        <name>FMN</name>
        <dbReference type="ChEBI" id="CHEBI:58210"/>
    </ligand>
</feature>
<evidence type="ECO:0000313" key="10">
    <source>
        <dbReference type="Proteomes" id="UP001151088"/>
    </source>
</evidence>
<feature type="binding site" evidence="7">
    <location>
        <position position="182"/>
    </location>
    <ligand>
        <name>glyoxylate</name>
        <dbReference type="ChEBI" id="CHEBI:36655"/>
    </ligand>
</feature>
<keyword evidence="4" id="KW-0560">Oxidoreductase</keyword>
<dbReference type="GO" id="GO:0005886">
    <property type="term" value="C:plasma membrane"/>
    <property type="evidence" value="ECO:0007669"/>
    <property type="project" value="TreeGrafter"/>
</dbReference>
<evidence type="ECO:0000256" key="2">
    <source>
        <dbReference type="ARBA" id="ARBA00022630"/>
    </source>
</evidence>
<feature type="binding site" evidence="7">
    <location>
        <position position="145"/>
    </location>
    <ligand>
        <name>FMN</name>
        <dbReference type="ChEBI" id="CHEBI:58210"/>
    </ligand>
</feature>
<dbReference type="CDD" id="cd02809">
    <property type="entry name" value="alpha_hydroxyacid_oxid_FMN"/>
    <property type="match status" value="1"/>
</dbReference>
<dbReference type="Proteomes" id="UP001151088">
    <property type="component" value="Unassembled WGS sequence"/>
</dbReference>
<evidence type="ECO:0000256" key="3">
    <source>
        <dbReference type="ARBA" id="ARBA00022643"/>
    </source>
</evidence>
<feature type="domain" description="FMN hydroxy acid dehydrogenase" evidence="8">
    <location>
        <begin position="16"/>
        <end position="398"/>
    </location>
</feature>
<dbReference type="FunFam" id="3.20.20.70:FF:000029">
    <property type="entry name" value="L-lactate dehydrogenase"/>
    <property type="match status" value="1"/>
</dbReference>
<dbReference type="PANTHER" id="PTHR10578">
    <property type="entry name" value="S -2-HYDROXY-ACID OXIDASE-RELATED"/>
    <property type="match status" value="1"/>
</dbReference>
<protein>
    <submittedName>
        <fullName evidence="9">Alpha-hydroxy-acid oxidizing protein</fullName>
    </submittedName>
</protein>
<dbReference type="InterPro" id="IPR012133">
    <property type="entry name" value="Alpha-hydoxy_acid_DH_FMN"/>
</dbReference>
<dbReference type="GO" id="GO:0004459">
    <property type="term" value="F:L-lactate dehydrogenase (NAD+) activity"/>
    <property type="evidence" value="ECO:0007669"/>
    <property type="project" value="TreeGrafter"/>
</dbReference>
<feature type="binding site" evidence="7">
    <location>
        <position position="296"/>
    </location>
    <ligand>
        <name>glyoxylate</name>
        <dbReference type="ChEBI" id="CHEBI:36655"/>
    </ligand>
</feature>
<dbReference type="PROSITE" id="PS51349">
    <property type="entry name" value="FMN_HYDROXY_ACID_DH_2"/>
    <property type="match status" value="1"/>
</dbReference>
<dbReference type="GO" id="GO:0010181">
    <property type="term" value="F:FMN binding"/>
    <property type="evidence" value="ECO:0007669"/>
    <property type="project" value="InterPro"/>
</dbReference>
<keyword evidence="3 7" id="KW-0288">FMN</keyword>
<evidence type="ECO:0000256" key="5">
    <source>
        <dbReference type="ARBA" id="ARBA00024042"/>
    </source>
</evidence>
<evidence type="ECO:0000259" key="8">
    <source>
        <dbReference type="PROSITE" id="PS51349"/>
    </source>
</evidence>
<feature type="active site" description="Proton acceptor" evidence="6">
    <location>
        <position position="293"/>
    </location>
</feature>
<dbReference type="InterPro" id="IPR013785">
    <property type="entry name" value="Aldolase_TIM"/>
</dbReference>
<comment type="cofactor">
    <cofactor evidence="1">
        <name>FMN</name>
        <dbReference type="ChEBI" id="CHEBI:58210"/>
    </cofactor>
</comment>
<dbReference type="EMBL" id="JANTHZ010000004">
    <property type="protein sequence ID" value="MCS0495681.1"/>
    <property type="molecule type" value="Genomic_DNA"/>
</dbReference>
<comment type="caution">
    <text evidence="9">The sequence shown here is derived from an EMBL/GenBank/DDBJ whole genome shotgun (WGS) entry which is preliminary data.</text>
</comment>
<evidence type="ECO:0000256" key="1">
    <source>
        <dbReference type="ARBA" id="ARBA00001917"/>
    </source>
</evidence>
<dbReference type="Gene3D" id="3.20.20.70">
    <property type="entry name" value="Aldolase class I"/>
    <property type="match status" value="1"/>
</dbReference>
<keyword evidence="10" id="KW-1185">Reference proteome</keyword>
<dbReference type="InterPro" id="IPR037396">
    <property type="entry name" value="FMN_HAD"/>
</dbReference>
<sequence length="403" mass="43514">MSASTRSSASPALSEKLRREAISVPALRAMARRTLPRPVFDFSDGGAEDEHTLRRNEAAFARYAFLPRPINGAPVRDQSVKLFGMDLSMPVMIGPTGLAGLFWPGAEKLAVRAANNAGTAYCASHGSVCTLEDIAAAGGPNRMMQVFVYRDRGFTRELAERAAAAGFKALVLTVDNQLHGRRDRDLRNGFTIPPRFDVSGLLAMATKLPWLMRMGPELPTLTFGNYRRENGPSDIRTLAARMHDMFDPAMNWSDVDELRRIWKGPLILKGVLHPQEAAEAVAHGVDGVIVSNHGGRQLDHAVSSLEALPGIVRAVDGRIPVLLDGGIRRGGDVVKAIALGASACLIARPYLWALAVGGEAGVAHVLELFRDEIDRTMGLLGVTELSQLNSDLLMRLDAIGQTA</sequence>
<comment type="similarity">
    <text evidence="5">Belongs to the FMN-dependent alpha-hydroxy acid dehydrogenase family.</text>
</comment>
<feature type="binding site" evidence="7">
    <location>
        <position position="173"/>
    </location>
    <ligand>
        <name>FMN</name>
        <dbReference type="ChEBI" id="CHEBI:58210"/>
    </ligand>
</feature>
<proteinExistence type="inferred from homology"/>
<feature type="binding site" evidence="7">
    <location>
        <begin position="95"/>
        <end position="97"/>
    </location>
    <ligand>
        <name>FMN</name>
        <dbReference type="ChEBI" id="CHEBI:58210"/>
    </ligand>
</feature>
<dbReference type="InterPro" id="IPR008259">
    <property type="entry name" value="FMN_hydac_DH_AS"/>
</dbReference>